<proteinExistence type="predicted"/>
<gene>
    <name evidence="1" type="ORF">V5N11_000915</name>
</gene>
<dbReference type="Proteomes" id="UP001558713">
    <property type="component" value="Unassembled WGS sequence"/>
</dbReference>
<comment type="caution">
    <text evidence="1">The sequence shown here is derived from an EMBL/GenBank/DDBJ whole genome shotgun (WGS) entry which is preliminary data.</text>
</comment>
<protein>
    <recommendedName>
        <fullName evidence="3">DUF4283 domain-containing protein</fullName>
    </recommendedName>
</protein>
<keyword evidence="2" id="KW-1185">Reference proteome</keyword>
<name>A0ABD1C558_CARAN</name>
<evidence type="ECO:0008006" key="3">
    <source>
        <dbReference type="Google" id="ProtNLM"/>
    </source>
</evidence>
<dbReference type="EMBL" id="JBANAX010000050">
    <property type="protein sequence ID" value="KAL1224584.1"/>
    <property type="molecule type" value="Genomic_DNA"/>
</dbReference>
<evidence type="ECO:0000313" key="1">
    <source>
        <dbReference type="EMBL" id="KAL1224584.1"/>
    </source>
</evidence>
<dbReference type="AlphaFoldDB" id="A0ABD1C558"/>
<reference evidence="1 2" key="1">
    <citation type="submission" date="2024-04" db="EMBL/GenBank/DDBJ databases">
        <title>Genome assembly C_amara_ONT_v2.</title>
        <authorList>
            <person name="Yant L."/>
            <person name="Moore C."/>
            <person name="Slenker M."/>
        </authorList>
    </citation>
    <scope>NUCLEOTIDE SEQUENCE [LARGE SCALE GENOMIC DNA]</scope>
    <source>
        <tissue evidence="1">Leaf</tissue>
    </source>
</reference>
<organism evidence="1 2">
    <name type="scientific">Cardamine amara subsp. amara</name>
    <dbReference type="NCBI Taxonomy" id="228776"/>
    <lineage>
        <taxon>Eukaryota</taxon>
        <taxon>Viridiplantae</taxon>
        <taxon>Streptophyta</taxon>
        <taxon>Embryophyta</taxon>
        <taxon>Tracheophyta</taxon>
        <taxon>Spermatophyta</taxon>
        <taxon>Magnoliopsida</taxon>
        <taxon>eudicotyledons</taxon>
        <taxon>Gunneridae</taxon>
        <taxon>Pentapetalae</taxon>
        <taxon>rosids</taxon>
        <taxon>malvids</taxon>
        <taxon>Brassicales</taxon>
        <taxon>Brassicaceae</taxon>
        <taxon>Cardamineae</taxon>
        <taxon>Cardamine</taxon>
    </lineage>
</organism>
<evidence type="ECO:0000313" key="2">
    <source>
        <dbReference type="Proteomes" id="UP001558713"/>
    </source>
</evidence>
<sequence length="71" mass="8317">MLKAGAWTYDDGSMVFEKWVENPLVDYLFTLPIWIMLRNILVNHYTAEFNEQIAKRVGVVKTVAFDLLKPR</sequence>
<accession>A0ABD1C558</accession>